<feature type="domain" description="AAA-ATPase-like" evidence="1">
    <location>
        <begin position="7"/>
        <end position="228"/>
    </location>
</feature>
<evidence type="ECO:0000313" key="2">
    <source>
        <dbReference type="EMBL" id="EMZ22154.1"/>
    </source>
</evidence>
<evidence type="ECO:0000313" key="3">
    <source>
        <dbReference type="Proteomes" id="UP000012589"/>
    </source>
</evidence>
<dbReference type="InterPro" id="IPR018631">
    <property type="entry name" value="AAA-ATPase-like_dom"/>
</dbReference>
<evidence type="ECO:0000259" key="1">
    <source>
        <dbReference type="Pfam" id="PF09820"/>
    </source>
</evidence>
<dbReference type="AlphaFoldDB" id="N2ACK4"/>
<name>N2ACK4_9FIRM</name>
<accession>N2ACK4</accession>
<dbReference type="Pfam" id="PF09820">
    <property type="entry name" value="AAA-ATPase_like"/>
    <property type="match status" value="1"/>
</dbReference>
<sequence>MPETVGIGIQDFGKLIENNCFYIDKTYFIKDWWENKDDVTLITRPRRFGKTLTMNMLEKFFSVRYAGSDIFERLSIWRNEKYRKLQGTYPVISVSFARVKGTDFKAVRNAICQIITDIYMRHRFLLEGDLLAPPEKNYFEGVSDTMEDAVAVVALQRLSGYLYRYYGKKAIILLDEYDTPMQEAYVNGYWNEMADLIRKMFHSVLKDNLYLERALMTGTTRISKESVFSDLNHLKVVTITSKKYETVFGFTEEEVTWALEKYGLQDHRQAVKEWYDGFKFGDCDHIYNPWLVLNFLDERRLDDYWVNTGSHKLIEQLIGRGSRSIKIIVEELLSGKNFRTIIDENMNFNDADHREEAVWSLLLASGYLKVKQSVTDPKWGDTEYVLSLTNKEAAGMFRKMITGWFSGCSSSYNDFVKALLIGDLEAMNGYMNRIALATFGIFDTGAKPSERSEPERFYHGFFLGLTVELSDKYLVTSNRESGFGRYDVMFEPIDTNSDAIIIEFKVHDIHTGKSMQDTVGTAISQIISKKYAASLEAKGINKDRIRVYGFAFQGKKVFIDGGWITQFE</sequence>
<dbReference type="EMBL" id="AQFT01000124">
    <property type="protein sequence ID" value="EMZ22154.1"/>
    <property type="molecule type" value="Genomic_DNA"/>
</dbReference>
<dbReference type="InterPro" id="IPR027417">
    <property type="entry name" value="P-loop_NTPase"/>
</dbReference>
<dbReference type="SUPFAM" id="SSF52540">
    <property type="entry name" value="P-loop containing nucleoside triphosphate hydrolases"/>
    <property type="match status" value="1"/>
</dbReference>
<dbReference type="PANTHER" id="PTHR34825:SF1">
    <property type="entry name" value="AAA-ATPASE-LIKE DOMAIN-CONTAINING PROTEIN"/>
    <property type="match status" value="1"/>
</dbReference>
<dbReference type="PANTHER" id="PTHR34825">
    <property type="entry name" value="CONSERVED PROTEIN, WITH A WEAK D-GALACTARATE DEHYDRATASE/ALTRONATE HYDROLASE DOMAIN"/>
    <property type="match status" value="1"/>
</dbReference>
<comment type="caution">
    <text evidence="2">The sequence shown here is derived from an EMBL/GenBank/DDBJ whole genome shotgun (WGS) entry which is preliminary data.</text>
</comment>
<reference evidence="2 3" key="1">
    <citation type="journal article" date="2014" name="Genome Announc.">
        <title>Draft genome sequences of the altered schaedler flora, a defined bacterial community from gnotobiotic mice.</title>
        <authorList>
            <person name="Wannemuehler M.J."/>
            <person name="Overstreet A.M."/>
            <person name="Ward D.V."/>
            <person name="Phillips G.J."/>
        </authorList>
    </citation>
    <scope>NUCLEOTIDE SEQUENCE [LARGE SCALE GENOMIC DNA]</scope>
    <source>
        <strain evidence="2 3">ASF492</strain>
    </source>
</reference>
<gene>
    <name evidence="2" type="ORF">C823_04242</name>
</gene>
<protein>
    <recommendedName>
        <fullName evidence="1">AAA-ATPase-like domain-containing protein</fullName>
    </recommendedName>
</protein>
<dbReference type="PATRIC" id="fig|1235802.3.peg.4507"/>
<dbReference type="STRING" id="1235802.C823_04242"/>
<dbReference type="HOGENOM" id="CLU_021114_1_2_9"/>
<dbReference type="Proteomes" id="UP000012589">
    <property type="component" value="Unassembled WGS sequence"/>
</dbReference>
<organism evidence="2 3">
    <name type="scientific">Eubacterium plexicaudatum ASF492</name>
    <dbReference type="NCBI Taxonomy" id="1235802"/>
    <lineage>
        <taxon>Bacteria</taxon>
        <taxon>Bacillati</taxon>
        <taxon>Bacillota</taxon>
        <taxon>Clostridia</taxon>
        <taxon>Eubacteriales</taxon>
        <taxon>Eubacteriaceae</taxon>
        <taxon>Eubacterium</taxon>
    </lineage>
</organism>
<dbReference type="Pfam" id="PF08011">
    <property type="entry name" value="PDDEXK_9"/>
    <property type="match status" value="1"/>
</dbReference>
<dbReference type="InterPro" id="IPR012547">
    <property type="entry name" value="PDDEXK_9"/>
</dbReference>
<proteinExistence type="predicted"/>
<dbReference type="eggNOG" id="COG4637">
    <property type="taxonomic scope" value="Bacteria"/>
</dbReference>
<keyword evidence="3" id="KW-1185">Reference proteome</keyword>
<dbReference type="OrthoDB" id="9766673at2"/>